<evidence type="ECO:0000256" key="2">
    <source>
        <dbReference type="ARBA" id="ARBA00022737"/>
    </source>
</evidence>
<dbReference type="InParanoid" id="A0A7M7NYA3"/>
<keyword evidence="3 5" id="KW-0040">ANK repeat</keyword>
<dbReference type="Gene3D" id="1.10.533.10">
    <property type="entry name" value="Death Domain, Fas"/>
    <property type="match status" value="1"/>
</dbReference>
<feature type="compositionally biased region" description="Low complexity" evidence="6">
    <location>
        <begin position="1060"/>
        <end position="1072"/>
    </location>
</feature>
<dbReference type="PANTHER" id="PTHR24123">
    <property type="entry name" value="ANKYRIN REPEAT-CONTAINING"/>
    <property type="match status" value="1"/>
</dbReference>
<feature type="repeat" description="ANK" evidence="5">
    <location>
        <begin position="596"/>
        <end position="623"/>
    </location>
</feature>
<keyword evidence="4" id="KW-0963">Cytoplasm</keyword>
<dbReference type="KEGG" id="spu:100893871"/>
<feature type="repeat" description="ANK" evidence="5">
    <location>
        <begin position="501"/>
        <end position="533"/>
    </location>
</feature>
<dbReference type="Pfam" id="PF00531">
    <property type="entry name" value="Death"/>
    <property type="match status" value="1"/>
</dbReference>
<keyword evidence="9" id="KW-1185">Reference proteome</keyword>
<dbReference type="PANTHER" id="PTHR24123:SF141">
    <property type="entry name" value="ANKYRIN 2, ISOFORM U"/>
    <property type="match status" value="1"/>
</dbReference>
<name>A0A7M7NYA3_STRPU</name>
<dbReference type="AlphaFoldDB" id="A0A7M7NYA3"/>
<evidence type="ECO:0000259" key="7">
    <source>
        <dbReference type="SMART" id="SM00005"/>
    </source>
</evidence>
<evidence type="ECO:0000313" key="9">
    <source>
        <dbReference type="Proteomes" id="UP000007110"/>
    </source>
</evidence>
<feature type="repeat" description="ANK" evidence="5">
    <location>
        <begin position="435"/>
        <end position="467"/>
    </location>
</feature>
<feature type="repeat" description="ANK" evidence="5">
    <location>
        <begin position="204"/>
        <end position="236"/>
    </location>
</feature>
<dbReference type="GO" id="GO:0005856">
    <property type="term" value="C:cytoskeleton"/>
    <property type="evidence" value="ECO:0007669"/>
    <property type="project" value="UniProtKB-SubCell"/>
</dbReference>
<dbReference type="GO" id="GO:0016020">
    <property type="term" value="C:membrane"/>
    <property type="evidence" value="ECO:0007669"/>
    <property type="project" value="UniProtKB-ARBA"/>
</dbReference>
<dbReference type="PROSITE" id="PS50088">
    <property type="entry name" value="ANK_REPEAT"/>
    <property type="match status" value="17"/>
</dbReference>
<feature type="repeat" description="ANK" evidence="5">
    <location>
        <begin position="270"/>
        <end position="302"/>
    </location>
</feature>
<organism evidence="8 9">
    <name type="scientific">Strongylocentrotus purpuratus</name>
    <name type="common">Purple sea urchin</name>
    <dbReference type="NCBI Taxonomy" id="7668"/>
    <lineage>
        <taxon>Eukaryota</taxon>
        <taxon>Metazoa</taxon>
        <taxon>Echinodermata</taxon>
        <taxon>Eleutherozoa</taxon>
        <taxon>Echinozoa</taxon>
        <taxon>Echinoidea</taxon>
        <taxon>Euechinoidea</taxon>
        <taxon>Echinacea</taxon>
        <taxon>Camarodonta</taxon>
        <taxon>Echinidea</taxon>
        <taxon>Strongylocentrotidae</taxon>
        <taxon>Strongylocentrotus</taxon>
    </lineage>
</organism>
<dbReference type="InterPro" id="IPR000906">
    <property type="entry name" value="ZU5_dom"/>
</dbReference>
<dbReference type="Proteomes" id="UP000007110">
    <property type="component" value="Unassembled WGS sequence"/>
</dbReference>
<dbReference type="SUPFAM" id="SSF47986">
    <property type="entry name" value="DEATH domain"/>
    <property type="match status" value="1"/>
</dbReference>
<feature type="repeat" description="ANK" evidence="5">
    <location>
        <begin position="39"/>
        <end position="71"/>
    </location>
</feature>
<keyword evidence="2" id="KW-0677">Repeat</keyword>
<dbReference type="RefSeq" id="XP_030843238.1">
    <property type="nucleotide sequence ID" value="XM_030987378.1"/>
</dbReference>
<dbReference type="InterPro" id="IPR002110">
    <property type="entry name" value="Ankyrin_rpt"/>
</dbReference>
<feature type="repeat" description="ANK" evidence="5">
    <location>
        <begin position="402"/>
        <end position="434"/>
    </location>
</feature>
<evidence type="ECO:0000256" key="1">
    <source>
        <dbReference type="ARBA" id="ARBA00004245"/>
    </source>
</evidence>
<dbReference type="SMART" id="SM00248">
    <property type="entry name" value="ANK"/>
    <property type="match status" value="19"/>
</dbReference>
<keyword evidence="4" id="KW-0206">Cytoskeleton</keyword>
<evidence type="ECO:0000256" key="3">
    <source>
        <dbReference type="ARBA" id="ARBA00023043"/>
    </source>
</evidence>
<reference evidence="9" key="1">
    <citation type="submission" date="2015-02" db="EMBL/GenBank/DDBJ databases">
        <title>Genome sequencing for Strongylocentrotus purpuratus.</title>
        <authorList>
            <person name="Murali S."/>
            <person name="Liu Y."/>
            <person name="Vee V."/>
            <person name="English A."/>
            <person name="Wang M."/>
            <person name="Skinner E."/>
            <person name="Han Y."/>
            <person name="Muzny D.M."/>
            <person name="Worley K.C."/>
            <person name="Gibbs R.A."/>
        </authorList>
    </citation>
    <scope>NUCLEOTIDE SEQUENCE</scope>
</reference>
<reference evidence="8" key="2">
    <citation type="submission" date="2021-01" db="UniProtKB">
        <authorList>
            <consortium name="EnsemblMetazoa"/>
        </authorList>
    </citation>
    <scope>IDENTIFICATION</scope>
</reference>
<dbReference type="SMART" id="SM00005">
    <property type="entry name" value="DEATH"/>
    <property type="match status" value="1"/>
</dbReference>
<dbReference type="PROSITE" id="PS50297">
    <property type="entry name" value="ANK_REP_REGION"/>
    <property type="match status" value="17"/>
</dbReference>
<dbReference type="OrthoDB" id="194358at2759"/>
<feature type="repeat" description="ANK" evidence="5">
    <location>
        <begin position="336"/>
        <end position="368"/>
    </location>
</feature>
<dbReference type="Gene3D" id="2.60.220.30">
    <property type="match status" value="1"/>
</dbReference>
<dbReference type="EnsemblMetazoa" id="XM_030987378">
    <property type="protein sequence ID" value="XP_030843238"/>
    <property type="gene ID" value="LOC100893871"/>
</dbReference>
<dbReference type="GeneID" id="100893871"/>
<sequence length="1201" mass="132486">MALFSAAAIGDVQKIQSLIDLEDKSEDSDGVDVNCSDASGKTPLHIASANGHLQTVKCLTNHGAKVNVIDANLQTSVHLCSKKGHLHVVELLVNEGADIKIGDKDGFTALHIASFEGHVDIVKYLVSKGAELERLANDYWTPLHLALNGGHLDLAEYLLTEGANINTCGEGGCTALHAASQTGNIDGVKYLTSQGAEQDKITEDGWTALSLASFRGHLDIVKVLVNEGVEVDKALRNGMTPLCLATENGHLGIVEVLLNVGANIDDCNRDGLTALHIAASNGHIEIVHHLISKGAHLDKCDKTERTPLFCASQKGHLEIVEYIVNKGAGIEIGNKDGFTALHSASLKGHLDNVKYLVSKGSDLGRLANDYWTPLHLALDGGRLDIAEYLLTEGANINTCGKRGYTALHTASQTGNIDGVKYLTSQGAELDRSTDDGWTALSLASFGGHLDIVKVFVNEGVEVDKALKNGTSPLCLATERGHLGIVEVLLNVGSNIDSCNQDGGTALHNASFKGHLDIVKCLLMKGAQLDKLDKNDRTPLSYASQEGHLEVVEKGAQLDICDNNYKTPLSYASQEGHLEVVEYIVNKGGGKEIGDKDGFTALHIASLKGHFDIVKYLVSKGADLWRHANDDWTPSRLAFNGGHLDIHDFLLNREARKIVKPFIGFEEDHYDYLRSTFGSEAFPGLMPQYSRTYDPYLTSPQDSCRSSRKSITEETMIISLDEYSIKVPISPDDVDRAKYITAEALTTIPPDLKLDKDEVSISVGLKLSPPGLQFKTPVEVTVSHSAIFTNPDKAEIVLYTRRTVQRAPDCHDDPITIMTEIFTQNGSFPTILESDEFARIVPASDKAARCVVAKNHLTLYLDHFSEWWIISLIRRYFIGKRLICTPYVPLSTYRDVLNRIYLVIKDDFCGMKEDTIQDYKVAFPGEQYCVYWGQGPLFVRHLENEDEVSTQELEECAFFHMTTHRMPFSLQPREASEVPVMFILKQKVTKRIAFKVLYNGNIKGKNSFGVGGGLKTSTGREKPSQLSEEPTRSEHRDLETIVPTSPEPAYTKDGSSPTEILTRPSPLTPPSTKSQLCEHAYQVTHDLVTETGAIVPPMLQHELRCRLNRESPVFDDWRGLANQLKLQDYIQSLEQCKNPTEELLVLAESQKKIQNLGDLAKAFERMNRGDCQELCEDFAFERTMSADLWKDQMEDDDTDTSD</sequence>
<feature type="compositionally biased region" description="Basic and acidic residues" evidence="6">
    <location>
        <begin position="1017"/>
        <end position="1038"/>
    </location>
</feature>
<feature type="repeat" description="ANK" evidence="5">
    <location>
        <begin position="72"/>
        <end position="104"/>
    </location>
</feature>
<evidence type="ECO:0000256" key="5">
    <source>
        <dbReference type="PROSITE-ProRule" id="PRU00023"/>
    </source>
</evidence>
<proteinExistence type="predicted"/>
<comment type="subcellular location">
    <subcellularLocation>
        <location evidence="1">Cytoplasm</location>
        <location evidence="1">Cytoskeleton</location>
    </subcellularLocation>
</comment>
<dbReference type="InterPro" id="IPR036770">
    <property type="entry name" value="Ankyrin_rpt-contain_sf"/>
</dbReference>
<accession>A0A7M7NYA3</accession>
<evidence type="ECO:0000313" key="8">
    <source>
        <dbReference type="EnsemblMetazoa" id="XP_030843238"/>
    </source>
</evidence>
<dbReference type="Pfam" id="PF00023">
    <property type="entry name" value="Ank"/>
    <property type="match status" value="3"/>
</dbReference>
<feature type="repeat" description="ANK" evidence="5">
    <location>
        <begin position="468"/>
        <end position="500"/>
    </location>
</feature>
<protein>
    <recommendedName>
        <fullName evidence="7">Death domain-containing protein</fullName>
    </recommendedName>
</protein>
<dbReference type="Gene3D" id="1.25.40.20">
    <property type="entry name" value="Ankyrin repeat-containing domain"/>
    <property type="match status" value="7"/>
</dbReference>
<dbReference type="SUPFAM" id="SSF48403">
    <property type="entry name" value="Ankyrin repeat"/>
    <property type="match status" value="2"/>
</dbReference>
<feature type="repeat" description="ANK" evidence="5">
    <location>
        <begin position="303"/>
        <end position="335"/>
    </location>
</feature>
<feature type="repeat" description="ANK" evidence="5">
    <location>
        <begin position="237"/>
        <end position="269"/>
    </location>
</feature>
<dbReference type="Pfam" id="PF00791">
    <property type="entry name" value="ZU5"/>
    <property type="match status" value="1"/>
</dbReference>
<feature type="repeat" description="ANK" evidence="5">
    <location>
        <begin position="105"/>
        <end position="137"/>
    </location>
</feature>
<dbReference type="GO" id="GO:0007165">
    <property type="term" value="P:signal transduction"/>
    <property type="evidence" value="ECO:0007669"/>
    <property type="project" value="InterPro"/>
</dbReference>
<dbReference type="InterPro" id="IPR000488">
    <property type="entry name" value="Death_dom"/>
</dbReference>
<dbReference type="Pfam" id="PF12796">
    <property type="entry name" value="Ank_2"/>
    <property type="match status" value="6"/>
</dbReference>
<feature type="region of interest" description="Disordered" evidence="6">
    <location>
        <begin position="1008"/>
        <end position="1072"/>
    </location>
</feature>
<dbReference type="InterPro" id="IPR051165">
    <property type="entry name" value="Multifunctional_ANK_Repeat"/>
</dbReference>
<feature type="repeat" description="ANK" evidence="5">
    <location>
        <begin position="171"/>
        <end position="203"/>
    </location>
</feature>
<feature type="domain" description="Death" evidence="7">
    <location>
        <begin position="1089"/>
        <end position="1178"/>
    </location>
</feature>
<dbReference type="PRINTS" id="PR01415">
    <property type="entry name" value="ANKYRIN"/>
</dbReference>
<evidence type="ECO:0000256" key="6">
    <source>
        <dbReference type="SAM" id="MobiDB-lite"/>
    </source>
</evidence>
<feature type="repeat" description="ANK" evidence="5">
    <location>
        <begin position="563"/>
        <end position="595"/>
    </location>
</feature>
<feature type="repeat" description="ANK" evidence="5">
    <location>
        <begin position="138"/>
        <end position="170"/>
    </location>
</feature>
<dbReference type="InterPro" id="IPR011029">
    <property type="entry name" value="DEATH-like_dom_sf"/>
</dbReference>
<feature type="repeat" description="ANK" evidence="5">
    <location>
        <begin position="369"/>
        <end position="401"/>
    </location>
</feature>
<evidence type="ECO:0000256" key="4">
    <source>
        <dbReference type="ARBA" id="ARBA00023212"/>
    </source>
</evidence>